<gene>
    <name evidence="1" type="ORF">MSIBF_A1660004</name>
</gene>
<dbReference type="EMBL" id="CCXY01000075">
    <property type="protein sequence ID" value="CEG11718.1"/>
    <property type="molecule type" value="Genomic_DNA"/>
</dbReference>
<accession>A0A098E6X0</accession>
<proteinExistence type="predicted"/>
<sequence>MIISRICCITVFPVGGYKEIDAIGLIQQAMLKLSADIDDDAKKNLCLLRLPHQYLTSESKMINTEVVRNFLLEKTELNETHFGISLTKRNLATATLISCHSKKPRDFEMLEESAEKYKG</sequence>
<organism evidence="1">
    <name type="scientific">groundwater metagenome</name>
    <dbReference type="NCBI Taxonomy" id="717931"/>
    <lineage>
        <taxon>unclassified sequences</taxon>
        <taxon>metagenomes</taxon>
        <taxon>ecological metagenomes</taxon>
    </lineage>
</organism>
<dbReference type="AlphaFoldDB" id="A0A098E6X0"/>
<protein>
    <submittedName>
        <fullName evidence="1">Uncharacterized protein</fullName>
    </submittedName>
</protein>
<name>A0A098E6X0_9ZZZZ</name>
<reference evidence="1" key="1">
    <citation type="submission" date="2014-09" db="EMBL/GenBank/DDBJ databases">
        <authorList>
            <person name="Probst J Alexander"/>
        </authorList>
    </citation>
    <scope>NUCLEOTIDE SEQUENCE</scope>
</reference>
<evidence type="ECO:0000313" key="1">
    <source>
        <dbReference type="EMBL" id="CEG11718.1"/>
    </source>
</evidence>